<accession>A0A9P0CAT1</accession>
<dbReference type="GO" id="GO:0140359">
    <property type="term" value="F:ABC-type transporter activity"/>
    <property type="evidence" value="ECO:0007669"/>
    <property type="project" value="InterPro"/>
</dbReference>
<dbReference type="OrthoDB" id="7461169at2759"/>
<keyword evidence="1 4" id="KW-0812">Transmembrane</keyword>
<sequence length="183" mass="20181">MQKNTKIVYRVFLDRPCEAIVRKSAARDLCWELNSPKQWRYASPVEVASTCASAAVACACSCALLAAIVAYGEITSLFVQRHRATPTTPHIYILIIRSCRRPEGNRTSHMDALVEDSIAFGVASVAIMAAQLSTAAIAVTLANWAANRMVSRLRWRLLRAVITQEVAFFDTNTNMNFASALTE</sequence>
<dbReference type="EMBL" id="OU893337">
    <property type="protein sequence ID" value="CAH0761981.1"/>
    <property type="molecule type" value="Genomic_DNA"/>
</dbReference>
<dbReference type="InterPro" id="IPR036640">
    <property type="entry name" value="ABC1_TM_sf"/>
</dbReference>
<keyword evidence="2 4" id="KW-1133">Transmembrane helix</keyword>
<evidence type="ECO:0000256" key="4">
    <source>
        <dbReference type="SAM" id="Phobius"/>
    </source>
</evidence>
<dbReference type="Proteomes" id="UP001153714">
    <property type="component" value="Chromosome 6"/>
</dbReference>
<dbReference type="PROSITE" id="PS50929">
    <property type="entry name" value="ABC_TM1F"/>
    <property type="match status" value="1"/>
</dbReference>
<dbReference type="Pfam" id="PF00664">
    <property type="entry name" value="ABC_membrane"/>
    <property type="match status" value="1"/>
</dbReference>
<evidence type="ECO:0000313" key="6">
    <source>
        <dbReference type="EMBL" id="CAH0761981.1"/>
    </source>
</evidence>
<gene>
    <name evidence="6" type="ORF">DIATSA_LOCUS11984</name>
</gene>
<feature type="transmembrane region" description="Helical" evidence="4">
    <location>
        <begin position="118"/>
        <end position="146"/>
    </location>
</feature>
<dbReference type="Gene3D" id="1.20.1560.10">
    <property type="entry name" value="ABC transporter type 1, transmembrane domain"/>
    <property type="match status" value="1"/>
</dbReference>
<organism evidence="6 7">
    <name type="scientific">Diatraea saccharalis</name>
    <name type="common">sugarcane borer</name>
    <dbReference type="NCBI Taxonomy" id="40085"/>
    <lineage>
        <taxon>Eukaryota</taxon>
        <taxon>Metazoa</taxon>
        <taxon>Ecdysozoa</taxon>
        <taxon>Arthropoda</taxon>
        <taxon>Hexapoda</taxon>
        <taxon>Insecta</taxon>
        <taxon>Pterygota</taxon>
        <taxon>Neoptera</taxon>
        <taxon>Endopterygota</taxon>
        <taxon>Lepidoptera</taxon>
        <taxon>Glossata</taxon>
        <taxon>Ditrysia</taxon>
        <taxon>Pyraloidea</taxon>
        <taxon>Crambidae</taxon>
        <taxon>Crambinae</taxon>
        <taxon>Diatraea</taxon>
    </lineage>
</organism>
<evidence type="ECO:0000256" key="1">
    <source>
        <dbReference type="ARBA" id="ARBA00022692"/>
    </source>
</evidence>
<evidence type="ECO:0000313" key="7">
    <source>
        <dbReference type="Proteomes" id="UP001153714"/>
    </source>
</evidence>
<dbReference type="InterPro" id="IPR011527">
    <property type="entry name" value="ABC1_TM_dom"/>
</dbReference>
<reference evidence="6" key="2">
    <citation type="submission" date="2022-10" db="EMBL/GenBank/DDBJ databases">
        <authorList>
            <consortium name="ENA_rothamsted_submissions"/>
            <consortium name="culmorum"/>
            <person name="King R."/>
        </authorList>
    </citation>
    <scope>NUCLEOTIDE SEQUENCE</scope>
</reference>
<dbReference type="GO" id="GO:0016020">
    <property type="term" value="C:membrane"/>
    <property type="evidence" value="ECO:0007669"/>
    <property type="project" value="InterPro"/>
</dbReference>
<dbReference type="AlphaFoldDB" id="A0A9P0CAT1"/>
<proteinExistence type="predicted"/>
<feature type="domain" description="ABC transmembrane type-1" evidence="5">
    <location>
        <begin position="52"/>
        <end position="183"/>
    </location>
</feature>
<name>A0A9P0CAT1_9NEOP</name>
<evidence type="ECO:0000256" key="3">
    <source>
        <dbReference type="ARBA" id="ARBA00023136"/>
    </source>
</evidence>
<keyword evidence="3 4" id="KW-0472">Membrane</keyword>
<keyword evidence="7" id="KW-1185">Reference proteome</keyword>
<dbReference type="GO" id="GO:0005524">
    <property type="term" value="F:ATP binding"/>
    <property type="evidence" value="ECO:0007669"/>
    <property type="project" value="InterPro"/>
</dbReference>
<feature type="transmembrane region" description="Helical" evidence="4">
    <location>
        <begin position="47"/>
        <end position="71"/>
    </location>
</feature>
<evidence type="ECO:0000256" key="2">
    <source>
        <dbReference type="ARBA" id="ARBA00022989"/>
    </source>
</evidence>
<evidence type="ECO:0000259" key="5">
    <source>
        <dbReference type="PROSITE" id="PS50929"/>
    </source>
</evidence>
<protein>
    <recommendedName>
        <fullName evidence="5">ABC transmembrane type-1 domain-containing protein</fullName>
    </recommendedName>
</protein>
<dbReference type="SUPFAM" id="SSF90123">
    <property type="entry name" value="ABC transporter transmembrane region"/>
    <property type="match status" value="1"/>
</dbReference>
<reference evidence="6" key="1">
    <citation type="submission" date="2021-12" db="EMBL/GenBank/DDBJ databases">
        <authorList>
            <person name="King R."/>
        </authorList>
    </citation>
    <scope>NUCLEOTIDE SEQUENCE</scope>
</reference>